<evidence type="ECO:0000256" key="5">
    <source>
        <dbReference type="ARBA" id="ARBA00022741"/>
    </source>
</evidence>
<organism evidence="9 10">
    <name type="scientific">Lichenifustis flavocetrariae</name>
    <dbReference type="NCBI Taxonomy" id="2949735"/>
    <lineage>
        <taxon>Bacteria</taxon>
        <taxon>Pseudomonadati</taxon>
        <taxon>Pseudomonadota</taxon>
        <taxon>Alphaproteobacteria</taxon>
        <taxon>Hyphomicrobiales</taxon>
        <taxon>Lichenihabitantaceae</taxon>
        <taxon>Lichenifustis</taxon>
    </lineage>
</organism>
<dbReference type="Gene3D" id="3.30.565.10">
    <property type="entry name" value="Histidine kinase-like ATPase, C-terminal domain"/>
    <property type="match status" value="1"/>
</dbReference>
<proteinExistence type="predicted"/>
<dbReference type="SUPFAM" id="SSF55874">
    <property type="entry name" value="ATPase domain of HSP90 chaperone/DNA topoisomerase II/histidine kinase"/>
    <property type="match status" value="1"/>
</dbReference>
<evidence type="ECO:0000256" key="4">
    <source>
        <dbReference type="ARBA" id="ARBA00022679"/>
    </source>
</evidence>
<feature type="domain" description="Histidine kinase" evidence="8">
    <location>
        <begin position="148"/>
        <end position="332"/>
    </location>
</feature>
<name>A0AA41Z3L5_9HYPH</name>
<reference evidence="9" key="1">
    <citation type="submission" date="2022-05" db="EMBL/GenBank/DDBJ databases">
        <authorList>
            <person name="Pankratov T."/>
        </authorList>
    </citation>
    <scope>NUCLEOTIDE SEQUENCE</scope>
    <source>
        <strain evidence="9">BP6-180914</strain>
    </source>
</reference>
<dbReference type="Pfam" id="PF02518">
    <property type="entry name" value="HATPase_c"/>
    <property type="match status" value="1"/>
</dbReference>
<protein>
    <recommendedName>
        <fullName evidence="2">histidine kinase</fullName>
        <ecNumber evidence="2">2.7.13.3</ecNumber>
    </recommendedName>
</protein>
<evidence type="ECO:0000256" key="1">
    <source>
        <dbReference type="ARBA" id="ARBA00000085"/>
    </source>
</evidence>
<evidence type="ECO:0000259" key="8">
    <source>
        <dbReference type="PROSITE" id="PS50109"/>
    </source>
</evidence>
<dbReference type="PROSITE" id="PS50109">
    <property type="entry name" value="HIS_KIN"/>
    <property type="match status" value="1"/>
</dbReference>
<dbReference type="EMBL" id="JAMOIM010000049">
    <property type="protein sequence ID" value="MCW6512427.1"/>
    <property type="molecule type" value="Genomic_DNA"/>
</dbReference>
<dbReference type="CDD" id="cd00130">
    <property type="entry name" value="PAS"/>
    <property type="match status" value="1"/>
</dbReference>
<dbReference type="InterPro" id="IPR035965">
    <property type="entry name" value="PAS-like_dom_sf"/>
</dbReference>
<comment type="catalytic activity">
    <reaction evidence="1">
        <text>ATP + protein L-histidine = ADP + protein N-phospho-L-histidine.</text>
        <dbReference type="EC" id="2.7.13.3"/>
    </reaction>
</comment>
<evidence type="ECO:0000313" key="9">
    <source>
        <dbReference type="EMBL" id="MCW6512427.1"/>
    </source>
</evidence>
<evidence type="ECO:0000256" key="2">
    <source>
        <dbReference type="ARBA" id="ARBA00012438"/>
    </source>
</evidence>
<evidence type="ECO:0000313" key="10">
    <source>
        <dbReference type="Proteomes" id="UP001165667"/>
    </source>
</evidence>
<keyword evidence="6" id="KW-0418">Kinase</keyword>
<evidence type="ECO:0000256" key="6">
    <source>
        <dbReference type="ARBA" id="ARBA00022777"/>
    </source>
</evidence>
<dbReference type="PANTHER" id="PTHR41523:SF8">
    <property type="entry name" value="ETHYLENE RESPONSE SENSOR PROTEIN"/>
    <property type="match status" value="1"/>
</dbReference>
<dbReference type="Proteomes" id="UP001165667">
    <property type="component" value="Unassembled WGS sequence"/>
</dbReference>
<keyword evidence="10" id="KW-1185">Reference proteome</keyword>
<accession>A0AA41Z3L5</accession>
<comment type="caution">
    <text evidence="9">The sequence shown here is derived from an EMBL/GenBank/DDBJ whole genome shotgun (WGS) entry which is preliminary data.</text>
</comment>
<keyword evidence="5" id="KW-0547">Nucleotide-binding</keyword>
<dbReference type="InterPro" id="IPR003594">
    <property type="entry name" value="HATPase_dom"/>
</dbReference>
<dbReference type="EC" id="2.7.13.3" evidence="2"/>
<dbReference type="Gene3D" id="3.30.450.20">
    <property type="entry name" value="PAS domain"/>
    <property type="match status" value="1"/>
</dbReference>
<evidence type="ECO:0000256" key="3">
    <source>
        <dbReference type="ARBA" id="ARBA00022553"/>
    </source>
</evidence>
<dbReference type="GO" id="GO:0004673">
    <property type="term" value="F:protein histidine kinase activity"/>
    <property type="evidence" value="ECO:0007669"/>
    <property type="project" value="UniProtKB-EC"/>
</dbReference>
<dbReference type="InterPro" id="IPR005467">
    <property type="entry name" value="His_kinase_dom"/>
</dbReference>
<dbReference type="InterPro" id="IPR011495">
    <property type="entry name" value="Sig_transdc_His_kin_sub2_dim/P"/>
</dbReference>
<dbReference type="InterPro" id="IPR000014">
    <property type="entry name" value="PAS"/>
</dbReference>
<dbReference type="PANTHER" id="PTHR41523">
    <property type="entry name" value="TWO-COMPONENT SYSTEM SENSOR PROTEIN"/>
    <property type="match status" value="1"/>
</dbReference>
<dbReference type="InterPro" id="IPR036890">
    <property type="entry name" value="HATPase_C_sf"/>
</dbReference>
<keyword evidence="7 9" id="KW-0067">ATP-binding</keyword>
<dbReference type="GO" id="GO:0005524">
    <property type="term" value="F:ATP binding"/>
    <property type="evidence" value="ECO:0007669"/>
    <property type="project" value="UniProtKB-KW"/>
</dbReference>
<sequence length="351" mass="37977">MVEPPPFDAALDLALAVIASSPTPLIVLDGELTVIKASRSFCRDFRLDPTSVDGQPIFALGAGEWAEPRLQSLLKATASANAAVDAYEMELKSPQLGTRHLIINVQKLVYADKQNVRLLVAIADVTDIRRSEKLKDDLLREKAVLIMEIQHRIANSLQIIASLIMQSARNVQSDEIRGYLHTAHDRVISIAALQKHLAVSDDDTVEMGTYLTQLCQSLSASIIGNHDQLSIRVTADHSVLDGGNSVCIGLIVTELVINAVKHAFPAGRTGTIKIDFRSHGTDWTLSIRDDGIGMPLNRGAPGLGTSIVEALARQLDARIGVADRHPGTDVSLVHTQMVASNGNILHLRQPV</sequence>
<gene>
    <name evidence="9" type="ORF">M8523_31415</name>
</gene>
<dbReference type="RefSeq" id="WP_282588803.1">
    <property type="nucleotide sequence ID" value="NZ_JAMOIM010000049.1"/>
</dbReference>
<keyword evidence="4" id="KW-0808">Transferase</keyword>
<evidence type="ECO:0000256" key="7">
    <source>
        <dbReference type="ARBA" id="ARBA00022840"/>
    </source>
</evidence>
<dbReference type="SUPFAM" id="SSF55785">
    <property type="entry name" value="PYP-like sensor domain (PAS domain)"/>
    <property type="match status" value="1"/>
</dbReference>
<dbReference type="AlphaFoldDB" id="A0AA41Z3L5"/>
<keyword evidence="3" id="KW-0597">Phosphoprotein</keyword>
<dbReference type="Pfam" id="PF07568">
    <property type="entry name" value="HisKA_2"/>
    <property type="match status" value="1"/>
</dbReference>
<dbReference type="SMART" id="SM00387">
    <property type="entry name" value="HATPase_c"/>
    <property type="match status" value="1"/>
</dbReference>